<keyword evidence="3" id="KW-1185">Reference proteome</keyword>
<dbReference type="PANTHER" id="PTHR48079:SF6">
    <property type="entry name" value="NAD(P)-BINDING DOMAIN-CONTAINING PROTEIN-RELATED"/>
    <property type="match status" value="1"/>
</dbReference>
<feature type="domain" description="NAD-dependent epimerase/dehydratase" evidence="1">
    <location>
        <begin position="3"/>
        <end position="205"/>
    </location>
</feature>
<name>A0A3A3Z448_9ACTN</name>
<comment type="caution">
    <text evidence="2">The sequence shown here is derived from an EMBL/GenBank/DDBJ whole genome shotgun (WGS) entry which is preliminary data.</text>
</comment>
<sequence>MRVLLVGATGYVGSAVAERLAGAGHEVVALLRPGRDAPPPVGEVRRGDLRDPASLTAAVTGEVDAVVHAGAPTGDGAVDAAAVEALLAPLRTGGGTFVLTSGVWVLGGTGSATLDESAPVAPVALVRERPAVEQRVLAAAADGVRAVVLRPGVVHGRGGGIPRLLVDLARTHGAGRYVGAPVGWPMVHVDDLADLYAVALERATAGTVLHGVAEPSVPVVELADAAARAAGLGGGAAAWPLAEARAALGAPFADALALDQSVSAERTRRSLGWRPFRPGAVEDLRASYGVAAAA</sequence>
<evidence type="ECO:0000313" key="3">
    <source>
        <dbReference type="Proteomes" id="UP000265614"/>
    </source>
</evidence>
<dbReference type="SUPFAM" id="SSF51735">
    <property type="entry name" value="NAD(P)-binding Rossmann-fold domains"/>
    <property type="match status" value="1"/>
</dbReference>
<dbReference type="AlphaFoldDB" id="A0A3A3Z448"/>
<dbReference type="InterPro" id="IPR001509">
    <property type="entry name" value="Epimerase_deHydtase"/>
</dbReference>
<dbReference type="Pfam" id="PF01370">
    <property type="entry name" value="Epimerase"/>
    <property type="match status" value="1"/>
</dbReference>
<dbReference type="PANTHER" id="PTHR48079">
    <property type="entry name" value="PROTEIN YEEZ"/>
    <property type="match status" value="1"/>
</dbReference>
<dbReference type="OrthoDB" id="9787292at2"/>
<dbReference type="InterPro" id="IPR051783">
    <property type="entry name" value="NAD(P)-dependent_oxidoreduct"/>
</dbReference>
<protein>
    <submittedName>
        <fullName evidence="2">NAD-dependent epimerase/dehydratase family protein</fullName>
    </submittedName>
</protein>
<evidence type="ECO:0000313" key="2">
    <source>
        <dbReference type="EMBL" id="RJK97698.1"/>
    </source>
</evidence>
<dbReference type="RefSeq" id="WP_119948624.1">
    <property type="nucleotide sequence ID" value="NZ_QZEZ01000001.1"/>
</dbReference>
<proteinExistence type="predicted"/>
<dbReference type="EMBL" id="QZEZ01000001">
    <property type="protein sequence ID" value="RJK97698.1"/>
    <property type="molecule type" value="Genomic_DNA"/>
</dbReference>
<dbReference type="GO" id="GO:0005737">
    <property type="term" value="C:cytoplasm"/>
    <property type="evidence" value="ECO:0007669"/>
    <property type="project" value="TreeGrafter"/>
</dbReference>
<dbReference type="Proteomes" id="UP000265614">
    <property type="component" value="Unassembled WGS sequence"/>
</dbReference>
<organism evidence="2 3">
    <name type="scientific">Vallicoccus soli</name>
    <dbReference type="NCBI Taxonomy" id="2339232"/>
    <lineage>
        <taxon>Bacteria</taxon>
        <taxon>Bacillati</taxon>
        <taxon>Actinomycetota</taxon>
        <taxon>Actinomycetes</taxon>
        <taxon>Motilibacterales</taxon>
        <taxon>Vallicoccaceae</taxon>
        <taxon>Vallicoccus</taxon>
    </lineage>
</organism>
<reference evidence="2 3" key="1">
    <citation type="submission" date="2018-09" db="EMBL/GenBank/DDBJ databases">
        <title>YIM 75000 draft genome.</title>
        <authorList>
            <person name="Tang S."/>
            <person name="Feng Y."/>
        </authorList>
    </citation>
    <scope>NUCLEOTIDE SEQUENCE [LARGE SCALE GENOMIC DNA]</scope>
    <source>
        <strain evidence="2 3">YIM 75000</strain>
    </source>
</reference>
<dbReference type="InterPro" id="IPR036291">
    <property type="entry name" value="NAD(P)-bd_dom_sf"/>
</dbReference>
<gene>
    <name evidence="2" type="ORF">D5H78_01410</name>
</gene>
<dbReference type="Gene3D" id="3.40.50.720">
    <property type="entry name" value="NAD(P)-binding Rossmann-like Domain"/>
    <property type="match status" value="1"/>
</dbReference>
<accession>A0A3A3Z448</accession>
<dbReference type="GO" id="GO:0004029">
    <property type="term" value="F:aldehyde dehydrogenase (NAD+) activity"/>
    <property type="evidence" value="ECO:0007669"/>
    <property type="project" value="TreeGrafter"/>
</dbReference>
<evidence type="ECO:0000259" key="1">
    <source>
        <dbReference type="Pfam" id="PF01370"/>
    </source>
</evidence>